<reference evidence="3" key="1">
    <citation type="submission" date="2021-02" db="EMBL/GenBank/DDBJ databases">
        <authorList>
            <person name="Nowell W R."/>
        </authorList>
    </citation>
    <scope>NUCLEOTIDE SEQUENCE</scope>
</reference>
<dbReference type="GO" id="GO:0005829">
    <property type="term" value="C:cytosol"/>
    <property type="evidence" value="ECO:0007669"/>
    <property type="project" value="TreeGrafter"/>
</dbReference>
<organism evidence="3 5">
    <name type="scientific">Adineta ricciae</name>
    <name type="common">Rotifer</name>
    <dbReference type="NCBI Taxonomy" id="249248"/>
    <lineage>
        <taxon>Eukaryota</taxon>
        <taxon>Metazoa</taxon>
        <taxon>Spiralia</taxon>
        <taxon>Gnathifera</taxon>
        <taxon>Rotifera</taxon>
        <taxon>Eurotatoria</taxon>
        <taxon>Bdelloidea</taxon>
        <taxon>Adinetida</taxon>
        <taxon>Adinetidae</taxon>
        <taxon>Adineta</taxon>
    </lineage>
</organism>
<keyword evidence="4" id="KW-1185">Reference proteome</keyword>
<proteinExistence type="predicted"/>
<evidence type="ECO:0000313" key="4">
    <source>
        <dbReference type="Proteomes" id="UP000663828"/>
    </source>
</evidence>
<dbReference type="InterPro" id="IPR006935">
    <property type="entry name" value="Helicase/UvrB_N"/>
</dbReference>
<evidence type="ECO:0000259" key="1">
    <source>
        <dbReference type="PROSITE" id="PS51192"/>
    </source>
</evidence>
<dbReference type="GO" id="GO:0003677">
    <property type="term" value="F:DNA binding"/>
    <property type="evidence" value="ECO:0007669"/>
    <property type="project" value="InterPro"/>
</dbReference>
<dbReference type="Gene3D" id="3.40.50.300">
    <property type="entry name" value="P-loop containing nucleotide triphosphate hydrolases"/>
    <property type="match status" value="2"/>
</dbReference>
<dbReference type="GO" id="GO:0016787">
    <property type="term" value="F:hydrolase activity"/>
    <property type="evidence" value="ECO:0007669"/>
    <property type="project" value="InterPro"/>
</dbReference>
<accession>A0A814PBI4</accession>
<protein>
    <recommendedName>
        <fullName evidence="1">Helicase ATP-binding domain-containing protein</fullName>
    </recommendedName>
</protein>
<dbReference type="InterPro" id="IPR050742">
    <property type="entry name" value="Helicase_Restrict-Modif_Enz"/>
</dbReference>
<dbReference type="InterPro" id="IPR014001">
    <property type="entry name" value="Helicase_ATP-bd"/>
</dbReference>
<dbReference type="Proteomes" id="UP000663828">
    <property type="component" value="Unassembled WGS sequence"/>
</dbReference>
<dbReference type="PANTHER" id="PTHR47396">
    <property type="entry name" value="TYPE I RESTRICTION ENZYME ECOKI R PROTEIN"/>
    <property type="match status" value="1"/>
</dbReference>
<dbReference type="SMART" id="SM00487">
    <property type="entry name" value="DEXDc"/>
    <property type="match status" value="1"/>
</dbReference>
<sequence>MALNLDDMKRTSRFNTYSSRILEKLHDFTIYPHQRDALLALQTWYNNDCTRIGLVVIPTGGGKSGIAVLAPYVMNTTRVLVVTPSLQITNQLAADFGQKPTKSFYVKQGIVTQDAADRFVETVRIVNEGRDLEDLAENLVIVNAHKFGTNSSVDWEKLNEKAFNLLIVDEAHHFPAPTWSRIVSHFKCKIVFLTATPFRRGQPILDNQDGRICFEINLNSLMNNGIIRRTQFLEIGNDVDSGVERMHLLSNEILRILNEHDQCDNVVQHQAMVLMKEKNDTTRFATQLNKIRQDSAASYTGDTKNSNSVLQRFENGEFRVLIVCGKLLEGYDRKQVSLCVIARNVQSRSKVLFTQFVGRCLRKIRADDPVDGTILTHVFYKQRQNYENLNEIAEEDPDDDQD</sequence>
<evidence type="ECO:0000313" key="5">
    <source>
        <dbReference type="Proteomes" id="UP000663852"/>
    </source>
</evidence>
<gene>
    <name evidence="3" type="ORF">EDS130_LOCUS20109</name>
    <name evidence="2" type="ORF">XAT740_LOCUS17457</name>
</gene>
<dbReference type="PROSITE" id="PS51192">
    <property type="entry name" value="HELICASE_ATP_BIND_1"/>
    <property type="match status" value="1"/>
</dbReference>
<dbReference type="OrthoDB" id="16911at2759"/>
<evidence type="ECO:0000313" key="2">
    <source>
        <dbReference type="EMBL" id="CAF1083651.1"/>
    </source>
</evidence>
<feature type="domain" description="Helicase ATP-binding" evidence="1">
    <location>
        <begin position="44"/>
        <end position="215"/>
    </location>
</feature>
<evidence type="ECO:0000313" key="3">
    <source>
        <dbReference type="EMBL" id="CAF1103429.1"/>
    </source>
</evidence>
<dbReference type="AlphaFoldDB" id="A0A814PBI4"/>
<name>A0A814PBI4_ADIRI</name>
<dbReference type="Pfam" id="PF04851">
    <property type="entry name" value="ResIII"/>
    <property type="match status" value="1"/>
</dbReference>
<dbReference type="EMBL" id="CAJNOJ010000098">
    <property type="protein sequence ID" value="CAF1103429.1"/>
    <property type="molecule type" value="Genomic_DNA"/>
</dbReference>
<dbReference type="GO" id="GO:0005524">
    <property type="term" value="F:ATP binding"/>
    <property type="evidence" value="ECO:0007669"/>
    <property type="project" value="InterPro"/>
</dbReference>
<dbReference type="EMBL" id="CAJNOR010001139">
    <property type="protein sequence ID" value="CAF1083651.1"/>
    <property type="molecule type" value="Genomic_DNA"/>
</dbReference>
<dbReference type="Proteomes" id="UP000663852">
    <property type="component" value="Unassembled WGS sequence"/>
</dbReference>
<comment type="caution">
    <text evidence="3">The sequence shown here is derived from an EMBL/GenBank/DDBJ whole genome shotgun (WGS) entry which is preliminary data.</text>
</comment>
<dbReference type="SUPFAM" id="SSF52540">
    <property type="entry name" value="P-loop containing nucleoside triphosphate hydrolases"/>
    <property type="match status" value="1"/>
</dbReference>
<dbReference type="PANTHER" id="PTHR47396:SF1">
    <property type="entry name" value="ATP-DEPENDENT HELICASE IRC3-RELATED"/>
    <property type="match status" value="1"/>
</dbReference>
<dbReference type="InterPro" id="IPR027417">
    <property type="entry name" value="P-loop_NTPase"/>
</dbReference>